<evidence type="ECO:0000313" key="2">
    <source>
        <dbReference type="Proteomes" id="UP000266723"/>
    </source>
</evidence>
<protein>
    <submittedName>
        <fullName evidence="1">Uncharacterized protein</fullName>
    </submittedName>
</protein>
<name>A0ABQ7DJH6_BRACR</name>
<accession>A0ABQ7DJH6</accession>
<keyword evidence="2" id="KW-1185">Reference proteome</keyword>
<evidence type="ECO:0000313" key="1">
    <source>
        <dbReference type="EMBL" id="KAF3577230.1"/>
    </source>
</evidence>
<reference evidence="1 2" key="1">
    <citation type="journal article" date="2020" name="BMC Genomics">
        <title>Intraspecific diversification of the crop wild relative Brassica cretica Lam. using demographic model selection.</title>
        <authorList>
            <person name="Kioukis A."/>
            <person name="Michalopoulou V.A."/>
            <person name="Briers L."/>
            <person name="Pirintsos S."/>
            <person name="Studholme D.J."/>
            <person name="Pavlidis P."/>
            <person name="Sarris P.F."/>
        </authorList>
    </citation>
    <scope>NUCLEOTIDE SEQUENCE [LARGE SCALE GENOMIC DNA]</scope>
    <source>
        <strain evidence="2">cv. PFS-1207/04</strain>
    </source>
</reference>
<dbReference type="EMBL" id="QGKV02000649">
    <property type="protein sequence ID" value="KAF3577230.1"/>
    <property type="molecule type" value="Genomic_DNA"/>
</dbReference>
<proteinExistence type="predicted"/>
<gene>
    <name evidence="1" type="ORF">DY000_02030470</name>
</gene>
<sequence>MFLVDEQFRLIKGAVSIRFTQETSMVEIPETFNLIPKEVFMNTYLPRYGVKTTYNDETQTIQRIVANLRLERIKFLTTPFTQTSGCMFQCFDGLGALLHEKLVASGCIHLPTWILPKLVVGIPVNETGLNRRTRINPLQVRPFILKPVRLWSFCALDKLLVMKLPMGGATPPAQNAIESFSVDFRHSHVHTAITTTQLEFSGTLSNSVGQIGQIPLGFVAFDGDMTKQTNSCAEEITRLTGEDDNTGDDMPGVGAVKSTPSIDVTKEVPADSARPSRGCTHRQEAPQWLASHIGNVQAQCPLLLFLSF</sequence>
<organism evidence="1 2">
    <name type="scientific">Brassica cretica</name>
    <name type="common">Mustard</name>
    <dbReference type="NCBI Taxonomy" id="69181"/>
    <lineage>
        <taxon>Eukaryota</taxon>
        <taxon>Viridiplantae</taxon>
        <taxon>Streptophyta</taxon>
        <taxon>Embryophyta</taxon>
        <taxon>Tracheophyta</taxon>
        <taxon>Spermatophyta</taxon>
        <taxon>Magnoliopsida</taxon>
        <taxon>eudicotyledons</taxon>
        <taxon>Gunneridae</taxon>
        <taxon>Pentapetalae</taxon>
        <taxon>rosids</taxon>
        <taxon>malvids</taxon>
        <taxon>Brassicales</taxon>
        <taxon>Brassicaceae</taxon>
        <taxon>Brassiceae</taxon>
        <taxon>Brassica</taxon>
    </lineage>
</organism>
<comment type="caution">
    <text evidence="1">The sequence shown here is derived from an EMBL/GenBank/DDBJ whole genome shotgun (WGS) entry which is preliminary data.</text>
</comment>
<dbReference type="Proteomes" id="UP000266723">
    <property type="component" value="Unassembled WGS sequence"/>
</dbReference>